<gene>
    <name evidence="2" type="ORF">CQW23_23003</name>
</gene>
<sequence length="120" mass="12466">MASTKNLFIFGLFLAIVLVVSFQVGASSAQKGSKATGDVQEAQLGGGGYPAMVVVGATRAMVMVGVTLDVVVDVMDIRGEAADMVAAAGTVMARDVQGVVALLMKLLMLNLKMISRIDQF</sequence>
<protein>
    <submittedName>
        <fullName evidence="2">Uncharacterized protein</fullName>
    </submittedName>
</protein>
<evidence type="ECO:0000256" key="1">
    <source>
        <dbReference type="SAM" id="SignalP"/>
    </source>
</evidence>
<dbReference type="OrthoDB" id="1306156at2759"/>
<feature type="signal peptide" evidence="1">
    <location>
        <begin position="1"/>
        <end position="29"/>
    </location>
</feature>
<keyword evidence="1" id="KW-0732">Signal</keyword>
<organism evidence="2 3">
    <name type="scientific">Capsicum baccatum</name>
    <name type="common">Peruvian pepper</name>
    <dbReference type="NCBI Taxonomy" id="33114"/>
    <lineage>
        <taxon>Eukaryota</taxon>
        <taxon>Viridiplantae</taxon>
        <taxon>Streptophyta</taxon>
        <taxon>Embryophyta</taxon>
        <taxon>Tracheophyta</taxon>
        <taxon>Spermatophyta</taxon>
        <taxon>Magnoliopsida</taxon>
        <taxon>eudicotyledons</taxon>
        <taxon>Gunneridae</taxon>
        <taxon>Pentapetalae</taxon>
        <taxon>asterids</taxon>
        <taxon>lamiids</taxon>
        <taxon>Solanales</taxon>
        <taxon>Solanaceae</taxon>
        <taxon>Solanoideae</taxon>
        <taxon>Capsiceae</taxon>
        <taxon>Capsicum</taxon>
    </lineage>
</organism>
<evidence type="ECO:0000313" key="2">
    <source>
        <dbReference type="EMBL" id="PHT39430.1"/>
    </source>
</evidence>
<dbReference type="EMBL" id="MLFT02000009">
    <property type="protein sequence ID" value="PHT39430.1"/>
    <property type="molecule type" value="Genomic_DNA"/>
</dbReference>
<accession>A0A2G2W2H3</accession>
<proteinExistence type="predicted"/>
<reference evidence="2 3" key="1">
    <citation type="journal article" date="2017" name="Genome Biol.">
        <title>New reference genome sequences of hot pepper reveal the massive evolution of plant disease-resistance genes by retroduplication.</title>
        <authorList>
            <person name="Kim S."/>
            <person name="Park J."/>
            <person name="Yeom S.I."/>
            <person name="Kim Y.M."/>
            <person name="Seo E."/>
            <person name="Kim K.T."/>
            <person name="Kim M.S."/>
            <person name="Lee J.M."/>
            <person name="Cheong K."/>
            <person name="Shin H.S."/>
            <person name="Kim S.B."/>
            <person name="Han K."/>
            <person name="Lee J."/>
            <person name="Park M."/>
            <person name="Lee H.A."/>
            <person name="Lee H.Y."/>
            <person name="Lee Y."/>
            <person name="Oh S."/>
            <person name="Lee J.H."/>
            <person name="Choi E."/>
            <person name="Choi E."/>
            <person name="Lee S.E."/>
            <person name="Jeon J."/>
            <person name="Kim H."/>
            <person name="Choi G."/>
            <person name="Song H."/>
            <person name="Lee J."/>
            <person name="Lee S.C."/>
            <person name="Kwon J.K."/>
            <person name="Lee H.Y."/>
            <person name="Koo N."/>
            <person name="Hong Y."/>
            <person name="Kim R.W."/>
            <person name="Kang W.H."/>
            <person name="Huh J.H."/>
            <person name="Kang B.C."/>
            <person name="Yang T.J."/>
            <person name="Lee Y.H."/>
            <person name="Bennetzen J.L."/>
            <person name="Choi D."/>
        </authorList>
    </citation>
    <scope>NUCLEOTIDE SEQUENCE [LARGE SCALE GENOMIC DNA]</scope>
    <source>
        <strain evidence="3">cv. PBC81</strain>
    </source>
</reference>
<dbReference type="STRING" id="33114.A0A2G2W2H3"/>
<evidence type="ECO:0000313" key="3">
    <source>
        <dbReference type="Proteomes" id="UP000224567"/>
    </source>
</evidence>
<dbReference type="Proteomes" id="UP000224567">
    <property type="component" value="Unassembled WGS sequence"/>
</dbReference>
<dbReference type="AlphaFoldDB" id="A0A2G2W2H3"/>
<keyword evidence="3" id="KW-1185">Reference proteome</keyword>
<comment type="caution">
    <text evidence="2">The sequence shown here is derived from an EMBL/GenBank/DDBJ whole genome shotgun (WGS) entry which is preliminary data.</text>
</comment>
<feature type="chain" id="PRO_5013794079" evidence="1">
    <location>
        <begin position="30"/>
        <end position="120"/>
    </location>
</feature>
<name>A0A2G2W2H3_CAPBA</name>
<reference evidence="3" key="2">
    <citation type="journal article" date="2017" name="J. Anim. Genet.">
        <title>Multiple reference genome sequences of hot pepper reveal the massive evolution of plant disease resistance genes by retroduplication.</title>
        <authorList>
            <person name="Kim S."/>
            <person name="Park J."/>
            <person name="Yeom S.-I."/>
            <person name="Kim Y.-M."/>
            <person name="Seo E."/>
            <person name="Kim K.-T."/>
            <person name="Kim M.-S."/>
            <person name="Lee J.M."/>
            <person name="Cheong K."/>
            <person name="Shin H.-S."/>
            <person name="Kim S.-B."/>
            <person name="Han K."/>
            <person name="Lee J."/>
            <person name="Park M."/>
            <person name="Lee H.-A."/>
            <person name="Lee H.-Y."/>
            <person name="Lee Y."/>
            <person name="Oh S."/>
            <person name="Lee J.H."/>
            <person name="Choi E."/>
            <person name="Choi E."/>
            <person name="Lee S.E."/>
            <person name="Jeon J."/>
            <person name="Kim H."/>
            <person name="Choi G."/>
            <person name="Song H."/>
            <person name="Lee J."/>
            <person name="Lee S.-C."/>
            <person name="Kwon J.-K."/>
            <person name="Lee H.-Y."/>
            <person name="Koo N."/>
            <person name="Hong Y."/>
            <person name="Kim R.W."/>
            <person name="Kang W.-H."/>
            <person name="Huh J.H."/>
            <person name="Kang B.-C."/>
            <person name="Yang T.-J."/>
            <person name="Lee Y.-H."/>
            <person name="Bennetzen J.L."/>
            <person name="Choi D."/>
        </authorList>
    </citation>
    <scope>NUCLEOTIDE SEQUENCE [LARGE SCALE GENOMIC DNA]</scope>
    <source>
        <strain evidence="3">cv. PBC81</strain>
    </source>
</reference>